<evidence type="ECO:0000256" key="7">
    <source>
        <dbReference type="ARBA" id="ARBA00022692"/>
    </source>
</evidence>
<keyword evidence="17" id="KW-0175">Coiled coil</keyword>
<dbReference type="OrthoDB" id="7759664at2759"/>
<feature type="region of interest" description="Disordered" evidence="18">
    <location>
        <begin position="581"/>
        <end position="609"/>
    </location>
</feature>
<feature type="transmembrane region" description="Helical" evidence="19">
    <location>
        <begin position="139"/>
        <end position="160"/>
    </location>
</feature>
<dbReference type="GO" id="GO:0061630">
    <property type="term" value="F:ubiquitin protein ligase activity"/>
    <property type="evidence" value="ECO:0007669"/>
    <property type="project" value="UniProtKB-EC"/>
</dbReference>
<comment type="caution">
    <text evidence="21">The sequence shown here is derived from an EMBL/GenBank/DDBJ whole genome shotgun (WGS) entry which is preliminary data.</text>
</comment>
<keyword evidence="12" id="KW-0862">Zinc</keyword>
<keyword evidence="10" id="KW-0833">Ubl conjugation pathway</keyword>
<keyword evidence="9 16" id="KW-0863">Zinc-finger</keyword>
<dbReference type="InterPro" id="IPR001841">
    <property type="entry name" value="Znf_RING"/>
</dbReference>
<dbReference type="InterPro" id="IPR013083">
    <property type="entry name" value="Znf_RING/FYVE/PHD"/>
</dbReference>
<accession>A0A8K0GSI1</accession>
<dbReference type="InterPro" id="IPR058051">
    <property type="entry name" value="Znf_RING_synoviolin"/>
</dbReference>
<feature type="compositionally biased region" description="Polar residues" evidence="18">
    <location>
        <begin position="436"/>
        <end position="450"/>
    </location>
</feature>
<dbReference type="InterPro" id="IPR011856">
    <property type="entry name" value="tRNA_endonuc-like_dom_sf"/>
</dbReference>
<evidence type="ECO:0000256" key="10">
    <source>
        <dbReference type="ARBA" id="ARBA00022786"/>
    </source>
</evidence>
<dbReference type="SUPFAM" id="SSF53032">
    <property type="entry name" value="tRNA-intron endonuclease catalytic domain-like"/>
    <property type="match status" value="1"/>
</dbReference>
<feature type="transmembrane region" description="Helical" evidence="19">
    <location>
        <begin position="172"/>
        <end position="196"/>
    </location>
</feature>
<evidence type="ECO:0000256" key="18">
    <source>
        <dbReference type="SAM" id="MobiDB-lite"/>
    </source>
</evidence>
<feature type="coiled-coil region" evidence="17">
    <location>
        <begin position="486"/>
        <end position="513"/>
    </location>
</feature>
<dbReference type="GO" id="GO:0043161">
    <property type="term" value="P:proteasome-mediated ubiquitin-dependent protein catabolic process"/>
    <property type="evidence" value="ECO:0007669"/>
    <property type="project" value="TreeGrafter"/>
</dbReference>
<keyword evidence="6" id="KW-0808">Transferase</keyword>
<evidence type="ECO:0000313" key="22">
    <source>
        <dbReference type="Proteomes" id="UP000796880"/>
    </source>
</evidence>
<dbReference type="SUPFAM" id="SSF57850">
    <property type="entry name" value="RING/U-box"/>
    <property type="match status" value="1"/>
</dbReference>
<evidence type="ECO:0000256" key="16">
    <source>
        <dbReference type="PROSITE-ProRule" id="PRU00175"/>
    </source>
</evidence>
<evidence type="ECO:0000256" key="19">
    <source>
        <dbReference type="SAM" id="Phobius"/>
    </source>
</evidence>
<feature type="compositionally biased region" description="Gly residues" evidence="18">
    <location>
        <begin position="358"/>
        <end position="369"/>
    </location>
</feature>
<feature type="domain" description="RING-type" evidence="20">
    <location>
        <begin position="292"/>
        <end position="330"/>
    </location>
</feature>
<dbReference type="Gene3D" id="3.40.1350.10">
    <property type="match status" value="1"/>
</dbReference>
<dbReference type="FunFam" id="3.30.40.10:FF:000194">
    <property type="entry name" value="ERAD-associated E3 ubiquitin-protein ligase HRD1A"/>
    <property type="match status" value="1"/>
</dbReference>
<sequence length="844" mass="94033">MMRLQTYAGLSFVATLAVIYHAFNSRGQFYPAMVYLSTSKISLVLILNMGLVIMCILWQLTKRIFLGSLREAEVERLNEQSWREVMEILFAITIFRQDFSVTFLAMVTALLLIKALHWLAQKRVEYIETTPSVPTLSHIRIVSFLGFLLVLDSLFLYTSVNDLIQSQKPSVSLFFSFEYMILATTTVSTFVKYVFYVSDMLMDGQWERKPVFTFYLELIRDLLHLSMYLCFFLVIFMTYGVPLHLIRELYETFRNFKIRVADYVRYRKITSNMNDRFPDATPEELDVSDATCIICREEMTTAKKLICGHLFHVHCLRSWLERQHTCPTCRALVVPPENVTSTDGGQSGSRSDAQQGTGISGTSGQGSVGGVASDNVSLHQARLQAAAAAAAIYEKSLVYPSANTLVWSPGYAVLPQAQIPLTNSASTGSGGEQALSGPSHQNFAQPGGPTNLSMPQFPHYVLVPFHASRANMTNEERLSSDPKVPGSQLEAQRKLLEHQIEVLQNQVRLLRSIRTDESKEMDLTKSLDNKEKSIASSSAYVSDCGRHGSIEETACACQPTPTLSPSLIAIATLAFPARQARTQLRGPRQQHGAAATPEPAPAPLGRPLDSIRFSRSGPQMGPRWKGKGSEAIALGDPMSKIVLQLQSSLIQSEAQGLLCGCSVLLSAEAEQVDLLNRACFGELITTAEKDKQWFQLGLEEAFYLCYSLKCLKIVGEDKCLLNDEELWSGNRYGVDFVAYRHHPALVHSEFAVLVLTVGDGDTNGRLKMWSDIHCTTRLCGGVAKTLLVLNINKNGQDVISPSCIEKCTVDERTIRRWNPEKCREDHVVVESEINNDTTIDNETK</sequence>
<dbReference type="Pfam" id="PF25563">
    <property type="entry name" value="TPR_SYVN1_N"/>
    <property type="match status" value="1"/>
</dbReference>
<dbReference type="Pfam" id="PF02778">
    <property type="entry name" value="tRNA_int_endo_N"/>
    <property type="match status" value="1"/>
</dbReference>
<dbReference type="CDD" id="cd22363">
    <property type="entry name" value="tRNA-intron_lyase_C"/>
    <property type="match status" value="1"/>
</dbReference>
<feature type="transmembrane region" description="Helical" evidence="19">
    <location>
        <begin position="225"/>
        <end position="246"/>
    </location>
</feature>
<dbReference type="InterPro" id="IPR050731">
    <property type="entry name" value="HRD1_E3_ubiq-ligases"/>
</dbReference>
<feature type="transmembrane region" description="Helical" evidence="19">
    <location>
        <begin position="99"/>
        <end position="119"/>
    </location>
</feature>
<evidence type="ECO:0000256" key="12">
    <source>
        <dbReference type="ARBA" id="ARBA00022833"/>
    </source>
</evidence>
<comment type="pathway">
    <text evidence="3">Protein modification; protein ubiquitination.</text>
</comment>
<comment type="catalytic activity">
    <reaction evidence="1">
        <text>S-ubiquitinyl-[E2 ubiquitin-conjugating enzyme]-L-cysteine + [acceptor protein]-L-lysine = [E2 ubiquitin-conjugating enzyme]-L-cysteine + N(6)-ubiquitinyl-[acceptor protein]-L-lysine.</text>
        <dbReference type="EC" id="2.3.2.27"/>
    </reaction>
</comment>
<evidence type="ECO:0000256" key="4">
    <source>
        <dbReference type="ARBA" id="ARBA00008078"/>
    </source>
</evidence>
<evidence type="ECO:0000256" key="17">
    <source>
        <dbReference type="SAM" id="Coils"/>
    </source>
</evidence>
<dbReference type="SMART" id="SM00184">
    <property type="entry name" value="RING"/>
    <property type="match status" value="1"/>
</dbReference>
<dbReference type="PANTHER" id="PTHR22763">
    <property type="entry name" value="RING ZINC FINGER PROTEIN"/>
    <property type="match status" value="1"/>
</dbReference>
<dbReference type="Pfam" id="PF13639">
    <property type="entry name" value="zf-RING_2"/>
    <property type="match status" value="1"/>
</dbReference>
<evidence type="ECO:0000256" key="14">
    <source>
        <dbReference type="ARBA" id="ARBA00023136"/>
    </source>
</evidence>
<name>A0A8K0GSI1_9ROSA</name>
<dbReference type="EMBL" id="VOIH02000011">
    <property type="protein sequence ID" value="KAF3432670.1"/>
    <property type="molecule type" value="Genomic_DNA"/>
</dbReference>
<comment type="catalytic activity">
    <reaction evidence="15">
        <text>pretRNA = a 3'-half-tRNA molecule with a 5'-OH end + a 5'-half-tRNA molecule with a 2',3'-cyclic phosphate end + an intron with a 2',3'-cyclic phosphate and a 5'-hydroxyl terminus.</text>
        <dbReference type="EC" id="4.6.1.16"/>
    </reaction>
</comment>
<keyword evidence="22" id="KW-1185">Reference proteome</keyword>
<evidence type="ECO:0000256" key="8">
    <source>
        <dbReference type="ARBA" id="ARBA00022723"/>
    </source>
</evidence>
<dbReference type="GO" id="GO:0000213">
    <property type="term" value="F:tRNA-intron lyase activity"/>
    <property type="evidence" value="ECO:0007669"/>
    <property type="project" value="UniProtKB-EC"/>
</dbReference>
<gene>
    <name evidence="21" type="ORF">FNV43_RR23772</name>
</gene>
<dbReference type="InterPro" id="IPR006677">
    <property type="entry name" value="tRNA_intron_Endonuc_cat-like"/>
</dbReference>
<feature type="transmembrane region" description="Helical" evidence="19">
    <location>
        <begin position="43"/>
        <end position="60"/>
    </location>
</feature>
<dbReference type="GO" id="GO:0005634">
    <property type="term" value="C:nucleus"/>
    <property type="evidence" value="ECO:0007669"/>
    <property type="project" value="UniProtKB-ARBA"/>
</dbReference>
<keyword evidence="7 19" id="KW-0812">Transmembrane</keyword>
<dbReference type="InterPro" id="IPR036167">
    <property type="entry name" value="tRNA_intron_Endo_cat-like_sf"/>
</dbReference>
<comment type="similarity">
    <text evidence="5">Belongs to the HRD1 family.</text>
</comment>
<evidence type="ECO:0000256" key="2">
    <source>
        <dbReference type="ARBA" id="ARBA00004477"/>
    </source>
</evidence>
<dbReference type="InterPro" id="IPR006678">
    <property type="entry name" value="tRNA_intron_Endonuc_N"/>
</dbReference>
<evidence type="ECO:0000256" key="11">
    <source>
        <dbReference type="ARBA" id="ARBA00022824"/>
    </source>
</evidence>
<evidence type="ECO:0000313" key="21">
    <source>
        <dbReference type="EMBL" id="KAF3432670.1"/>
    </source>
</evidence>
<dbReference type="GO" id="GO:0003676">
    <property type="term" value="F:nucleic acid binding"/>
    <property type="evidence" value="ECO:0007669"/>
    <property type="project" value="InterPro"/>
</dbReference>
<dbReference type="PROSITE" id="PS50089">
    <property type="entry name" value="ZF_RING_2"/>
    <property type="match status" value="1"/>
</dbReference>
<feature type="region of interest" description="Disordered" evidence="18">
    <location>
        <begin position="424"/>
        <end position="450"/>
    </location>
</feature>
<keyword evidence="13 19" id="KW-1133">Transmembrane helix</keyword>
<dbReference type="GO" id="GO:0005789">
    <property type="term" value="C:endoplasmic reticulum membrane"/>
    <property type="evidence" value="ECO:0007669"/>
    <property type="project" value="UniProtKB-SubCell"/>
</dbReference>
<keyword evidence="14 19" id="KW-0472">Membrane</keyword>
<dbReference type="AlphaFoldDB" id="A0A8K0GSI1"/>
<proteinExistence type="inferred from homology"/>
<dbReference type="Gene3D" id="3.30.40.10">
    <property type="entry name" value="Zinc/RING finger domain, C3HC4 (zinc finger)"/>
    <property type="match status" value="1"/>
</dbReference>
<dbReference type="GO" id="GO:0006388">
    <property type="term" value="P:tRNA splicing, via endonucleolytic cleavage and ligation"/>
    <property type="evidence" value="ECO:0007669"/>
    <property type="project" value="InterPro"/>
</dbReference>
<comment type="similarity">
    <text evidence="4">Belongs to the tRNA-intron endonuclease family.</text>
</comment>
<keyword evidence="8" id="KW-0479">Metal-binding</keyword>
<evidence type="ECO:0000256" key="5">
    <source>
        <dbReference type="ARBA" id="ARBA00010089"/>
    </source>
</evidence>
<dbReference type="Proteomes" id="UP000796880">
    <property type="component" value="Unassembled WGS sequence"/>
</dbReference>
<evidence type="ECO:0000256" key="3">
    <source>
        <dbReference type="ARBA" id="ARBA00004906"/>
    </source>
</evidence>
<dbReference type="GO" id="GO:0036503">
    <property type="term" value="P:ERAD pathway"/>
    <property type="evidence" value="ECO:0007669"/>
    <property type="project" value="TreeGrafter"/>
</dbReference>
<protein>
    <recommendedName>
        <fullName evidence="20">RING-type domain-containing protein</fullName>
    </recommendedName>
</protein>
<evidence type="ECO:0000259" key="20">
    <source>
        <dbReference type="PROSITE" id="PS50089"/>
    </source>
</evidence>
<comment type="subcellular location">
    <subcellularLocation>
        <location evidence="2">Endoplasmic reticulum membrane</location>
        <topology evidence="2">Multi-pass membrane protein</topology>
    </subcellularLocation>
</comment>
<dbReference type="PANTHER" id="PTHR22763:SF184">
    <property type="entry name" value="E3 UBIQUITIN-PROTEIN LIGASE SYNOVIOLIN"/>
    <property type="match status" value="1"/>
</dbReference>
<dbReference type="GO" id="GO:0008270">
    <property type="term" value="F:zinc ion binding"/>
    <property type="evidence" value="ECO:0007669"/>
    <property type="project" value="UniProtKB-KW"/>
</dbReference>
<feature type="compositionally biased region" description="Polar residues" evidence="18">
    <location>
        <begin position="338"/>
        <end position="353"/>
    </location>
</feature>
<reference evidence="21" key="1">
    <citation type="submission" date="2020-03" db="EMBL/GenBank/DDBJ databases">
        <title>A high-quality chromosome-level genome assembly of a woody plant with both climbing and erect habits, Rhamnella rubrinervis.</title>
        <authorList>
            <person name="Lu Z."/>
            <person name="Yang Y."/>
            <person name="Zhu X."/>
            <person name="Sun Y."/>
        </authorList>
    </citation>
    <scope>NUCLEOTIDE SEQUENCE</scope>
    <source>
        <strain evidence="21">BYM</strain>
        <tissue evidence="21">Leaf</tissue>
    </source>
</reference>
<evidence type="ECO:0000256" key="13">
    <source>
        <dbReference type="ARBA" id="ARBA00022989"/>
    </source>
</evidence>
<evidence type="ECO:0000256" key="15">
    <source>
        <dbReference type="ARBA" id="ARBA00034031"/>
    </source>
</evidence>
<evidence type="ECO:0000256" key="6">
    <source>
        <dbReference type="ARBA" id="ARBA00022679"/>
    </source>
</evidence>
<dbReference type="CDD" id="cd16479">
    <property type="entry name" value="RING-H2_synoviolin"/>
    <property type="match status" value="1"/>
</dbReference>
<keyword evidence="11" id="KW-0256">Endoplasmic reticulum</keyword>
<feature type="region of interest" description="Disordered" evidence="18">
    <location>
        <begin position="337"/>
        <end position="369"/>
    </location>
</feature>
<dbReference type="InterPro" id="IPR057992">
    <property type="entry name" value="TPR_SYVN1_N"/>
</dbReference>
<evidence type="ECO:0000256" key="9">
    <source>
        <dbReference type="ARBA" id="ARBA00022771"/>
    </source>
</evidence>
<organism evidence="21 22">
    <name type="scientific">Rhamnella rubrinervis</name>
    <dbReference type="NCBI Taxonomy" id="2594499"/>
    <lineage>
        <taxon>Eukaryota</taxon>
        <taxon>Viridiplantae</taxon>
        <taxon>Streptophyta</taxon>
        <taxon>Embryophyta</taxon>
        <taxon>Tracheophyta</taxon>
        <taxon>Spermatophyta</taxon>
        <taxon>Magnoliopsida</taxon>
        <taxon>eudicotyledons</taxon>
        <taxon>Gunneridae</taxon>
        <taxon>Pentapetalae</taxon>
        <taxon>rosids</taxon>
        <taxon>fabids</taxon>
        <taxon>Rosales</taxon>
        <taxon>Rhamnaceae</taxon>
        <taxon>rhamnoid group</taxon>
        <taxon>Rhamneae</taxon>
        <taxon>Rhamnella</taxon>
    </lineage>
</organism>
<evidence type="ECO:0000256" key="1">
    <source>
        <dbReference type="ARBA" id="ARBA00000900"/>
    </source>
</evidence>